<feature type="region of interest" description="Disordered" evidence="1">
    <location>
        <begin position="97"/>
        <end position="119"/>
    </location>
</feature>
<dbReference type="CTD" id="36382413"/>
<reference evidence="2 3" key="1">
    <citation type="submission" date="2014-09" db="EMBL/GenBank/DDBJ databases">
        <authorList>
            <person name="Martin A.A."/>
        </authorList>
    </citation>
    <scope>NUCLEOTIDE SEQUENCE</scope>
    <source>
        <strain evidence="3">ED321</strain>
        <strain evidence="2">ED321 Heterogonic</strain>
    </source>
</reference>
<evidence type="ECO:0000313" key="5">
    <source>
        <dbReference type="WormBase" id="SRAE_2000468300"/>
    </source>
</evidence>
<proteinExistence type="predicted"/>
<dbReference type="Proteomes" id="UP000035682">
    <property type="component" value="Unplaced"/>
</dbReference>
<dbReference type="WormBase" id="SRAE_2000468300">
    <property type="protein sequence ID" value="SRP03940"/>
    <property type="gene ID" value="WBGene00264920"/>
</dbReference>
<reference evidence="4" key="2">
    <citation type="submission" date="2020-12" db="UniProtKB">
        <authorList>
            <consortium name="WormBaseParasite"/>
        </authorList>
    </citation>
    <scope>IDENTIFICATION</scope>
</reference>
<sequence>MDLEQLFKKLRSSLSMRKNVPLSQLISECNSDWNISVYTIYSEITGVSSTNLRDIAEWLMTNESVNIKFTENNDYIISFQFGDEHADIQRYINVSKSKKKNKNSTSYKTDRHGENYMSKKSSNNFEYKQSFLTSSNNSYQKNKIRNCESNNVLSTEIKNSFHKVSCSGKAHLKNTLNHVIFMNKRLENQREMRKNQYGIVKEVRNLNFDKTCKKMDSLSIENKNSVENTICITKKDTINKEMEKYGKNRDDKLIKKNKTDPPKYICGADAIEALLKERKKVFPIESKKVTKNNEENKLDKNVEIKYQPIKSSNFEVRKPFTMLHSFLSNTKDTNIYKSSTINETSIKDTNNRREKFSYNFPKPSIV</sequence>
<evidence type="ECO:0000313" key="2">
    <source>
        <dbReference type="EMBL" id="CEF70042.1"/>
    </source>
</evidence>
<protein>
    <submittedName>
        <fullName evidence="4">Winged helix-turn-helix DNA-binding domain-containing protein</fullName>
    </submittedName>
</protein>
<gene>
    <name evidence="2 4 5" type="ORF">SRAE_2000468300</name>
</gene>
<dbReference type="AlphaFoldDB" id="A0A090LJP2"/>
<evidence type="ECO:0000313" key="4">
    <source>
        <dbReference type="WBParaSite" id="SRAE_2000468300.1"/>
    </source>
</evidence>
<keyword evidence="3" id="KW-1185">Reference proteome</keyword>
<dbReference type="WBParaSite" id="SRAE_2000468300.1">
    <property type="protein sequence ID" value="SRAE_2000468300.1"/>
    <property type="gene ID" value="WBGene00264920"/>
</dbReference>
<dbReference type="GeneID" id="36382413"/>
<organism evidence="2">
    <name type="scientific">Strongyloides ratti</name>
    <name type="common">Parasitic roundworm</name>
    <dbReference type="NCBI Taxonomy" id="34506"/>
    <lineage>
        <taxon>Eukaryota</taxon>
        <taxon>Metazoa</taxon>
        <taxon>Ecdysozoa</taxon>
        <taxon>Nematoda</taxon>
        <taxon>Chromadorea</taxon>
        <taxon>Rhabditida</taxon>
        <taxon>Tylenchina</taxon>
        <taxon>Panagrolaimomorpha</taxon>
        <taxon>Strongyloidoidea</taxon>
        <taxon>Strongyloididae</taxon>
        <taxon>Strongyloides</taxon>
    </lineage>
</organism>
<dbReference type="RefSeq" id="XP_024509241.1">
    <property type="nucleotide sequence ID" value="XM_024643587.1"/>
</dbReference>
<accession>A0A090LJP2</accession>
<dbReference type="EMBL" id="LN609529">
    <property type="protein sequence ID" value="CEF70042.1"/>
    <property type="molecule type" value="Genomic_DNA"/>
</dbReference>
<evidence type="ECO:0000256" key="1">
    <source>
        <dbReference type="SAM" id="MobiDB-lite"/>
    </source>
</evidence>
<name>A0A090LJP2_STRRB</name>
<evidence type="ECO:0000313" key="3">
    <source>
        <dbReference type="Proteomes" id="UP000035682"/>
    </source>
</evidence>